<dbReference type="Pfam" id="PF01476">
    <property type="entry name" value="LysM"/>
    <property type="match status" value="2"/>
</dbReference>
<feature type="domain" description="LysM" evidence="1">
    <location>
        <begin position="61"/>
        <end position="105"/>
    </location>
</feature>
<dbReference type="CDD" id="cd12797">
    <property type="entry name" value="M23_peptidase"/>
    <property type="match status" value="1"/>
</dbReference>
<dbReference type="GO" id="GO:0004222">
    <property type="term" value="F:metalloendopeptidase activity"/>
    <property type="evidence" value="ECO:0007669"/>
    <property type="project" value="TreeGrafter"/>
</dbReference>
<reference evidence="2" key="1">
    <citation type="submission" date="2019-08" db="EMBL/GenBank/DDBJ databases">
        <authorList>
            <person name="Kucharzyk K."/>
            <person name="Murdoch R.W."/>
            <person name="Higgins S."/>
            <person name="Loffler F."/>
        </authorList>
    </citation>
    <scope>NUCLEOTIDE SEQUENCE</scope>
</reference>
<dbReference type="EMBL" id="VSSQ01000103">
    <property type="protein sequence ID" value="MPL77082.1"/>
    <property type="molecule type" value="Genomic_DNA"/>
</dbReference>
<dbReference type="AlphaFoldDB" id="A0A644UE07"/>
<proteinExistence type="predicted"/>
<gene>
    <name evidence="2" type="ORF">SDC9_22933</name>
</gene>
<name>A0A644UE07_9ZZZZ</name>
<evidence type="ECO:0000313" key="2">
    <source>
        <dbReference type="EMBL" id="MPL77082.1"/>
    </source>
</evidence>
<dbReference type="PROSITE" id="PS51782">
    <property type="entry name" value="LYSM"/>
    <property type="match status" value="2"/>
</dbReference>
<dbReference type="InterPro" id="IPR036779">
    <property type="entry name" value="LysM_dom_sf"/>
</dbReference>
<dbReference type="InterPro" id="IPR050570">
    <property type="entry name" value="Cell_wall_metabolism_enzyme"/>
</dbReference>
<dbReference type="CDD" id="cd00118">
    <property type="entry name" value="LysM"/>
    <property type="match status" value="2"/>
</dbReference>
<dbReference type="SUPFAM" id="SSF51261">
    <property type="entry name" value="Duplicated hybrid motif"/>
    <property type="match status" value="1"/>
</dbReference>
<dbReference type="InterPro" id="IPR016047">
    <property type="entry name" value="M23ase_b-sheet_dom"/>
</dbReference>
<dbReference type="Gene3D" id="2.70.70.10">
    <property type="entry name" value="Glucose Permease (Domain IIA)"/>
    <property type="match status" value="1"/>
</dbReference>
<dbReference type="InterPro" id="IPR011055">
    <property type="entry name" value="Dup_hybrid_motif"/>
</dbReference>
<dbReference type="Gene3D" id="3.10.350.10">
    <property type="entry name" value="LysM domain"/>
    <property type="match status" value="2"/>
</dbReference>
<protein>
    <recommendedName>
        <fullName evidence="1">LysM domain-containing protein</fullName>
    </recommendedName>
</protein>
<dbReference type="PANTHER" id="PTHR21666">
    <property type="entry name" value="PEPTIDASE-RELATED"/>
    <property type="match status" value="1"/>
</dbReference>
<dbReference type="Pfam" id="PF01551">
    <property type="entry name" value="Peptidase_M23"/>
    <property type="match status" value="1"/>
</dbReference>
<accession>A0A644UE07</accession>
<comment type="caution">
    <text evidence="2">The sequence shown here is derived from an EMBL/GenBank/DDBJ whole genome shotgun (WGS) entry which is preliminary data.</text>
</comment>
<dbReference type="SUPFAM" id="SSF54106">
    <property type="entry name" value="LysM domain"/>
    <property type="match status" value="2"/>
</dbReference>
<dbReference type="InterPro" id="IPR018392">
    <property type="entry name" value="LysM"/>
</dbReference>
<feature type="domain" description="LysM" evidence="1">
    <location>
        <begin position="111"/>
        <end position="154"/>
    </location>
</feature>
<sequence>MNLTKFKSKPLLLLAALMIIAVAAAAVTPLPQNIDPTPGKAVEVSSDNPPVSDNAQAKVVKNHAISEGDTLEGIAVKYNIDVDTILGANPTIDENNLQIGDQLIILPSKGVIHTADMGDTLWSIANDYSIDIAAIMAANAKTSEALAIDEKLFVPGGKPLPKAETVVARADYQVSRSSASRFLWPAGGSISSQFGYRWGRLHAGIDIADDIGTPVVAAMAGRVVSTNWQSGYGYTVVIEHSRGYETLYGHLSEFAVSSGQYVRAGQTVAYMGNTGYSTGPHLHFEVHQGGRVIDPLNVLP</sequence>
<evidence type="ECO:0000259" key="1">
    <source>
        <dbReference type="PROSITE" id="PS51782"/>
    </source>
</evidence>
<dbReference type="PANTHER" id="PTHR21666:SF270">
    <property type="entry name" value="MUREIN HYDROLASE ACTIVATOR ENVC"/>
    <property type="match status" value="1"/>
</dbReference>
<dbReference type="SMART" id="SM00257">
    <property type="entry name" value="LysM"/>
    <property type="match status" value="2"/>
</dbReference>
<organism evidence="2">
    <name type="scientific">bioreactor metagenome</name>
    <dbReference type="NCBI Taxonomy" id="1076179"/>
    <lineage>
        <taxon>unclassified sequences</taxon>
        <taxon>metagenomes</taxon>
        <taxon>ecological metagenomes</taxon>
    </lineage>
</organism>